<sequence>MTLREQLLSNKPKTQPIDINGTTYYLRELTVGETNKHIFGQRQHLIKLAQEQGLELDFENEEALQGALKNVYDQHALTRQIAIRLCDENGNNLFDPENDDDLAELAKLDKSVFEIVTEALSAGEPKNSASEESSS</sequence>
<organism evidence="1 2">
    <name type="scientific">Glaesserella australis</name>
    <dbReference type="NCBI Taxonomy" id="2094024"/>
    <lineage>
        <taxon>Bacteria</taxon>
        <taxon>Pseudomonadati</taxon>
        <taxon>Pseudomonadota</taxon>
        <taxon>Gammaproteobacteria</taxon>
        <taxon>Pasteurellales</taxon>
        <taxon>Pasteurellaceae</taxon>
        <taxon>Glaesserella</taxon>
    </lineage>
</organism>
<dbReference type="AlphaFoldDB" id="A0A328C001"/>
<dbReference type="OrthoDB" id="8855286at2"/>
<evidence type="ECO:0000313" key="1">
    <source>
        <dbReference type="EMBL" id="RAL19087.1"/>
    </source>
</evidence>
<reference evidence="2" key="1">
    <citation type="submission" date="2018-02" db="EMBL/GenBank/DDBJ databases">
        <title>Glaesserella australis sp. nov., isolated from the lungs of pigs.</title>
        <authorList>
            <person name="Turni C."/>
            <person name="Christensen H."/>
        </authorList>
    </citation>
    <scope>NUCLEOTIDE SEQUENCE [LARGE SCALE GENOMIC DNA]</scope>
    <source>
        <strain evidence="2">HS4635</strain>
    </source>
</reference>
<keyword evidence="2" id="KW-1185">Reference proteome</keyword>
<proteinExistence type="predicted"/>
<name>A0A328C001_9PAST</name>
<accession>A0A328C001</accession>
<comment type="caution">
    <text evidence="1">The sequence shown here is derived from an EMBL/GenBank/DDBJ whole genome shotgun (WGS) entry which is preliminary data.</text>
</comment>
<protein>
    <submittedName>
        <fullName evidence="1">Uncharacterized protein</fullName>
    </submittedName>
</protein>
<dbReference type="EMBL" id="PTPX01000009">
    <property type="protein sequence ID" value="RAL19087.1"/>
    <property type="molecule type" value="Genomic_DNA"/>
</dbReference>
<evidence type="ECO:0000313" key="2">
    <source>
        <dbReference type="Proteomes" id="UP000248689"/>
    </source>
</evidence>
<dbReference type="Proteomes" id="UP000248689">
    <property type="component" value="Unassembled WGS sequence"/>
</dbReference>
<gene>
    <name evidence="1" type="ORF">C5N92_04640</name>
</gene>